<feature type="compositionally biased region" description="Low complexity" evidence="2">
    <location>
        <begin position="384"/>
        <end position="398"/>
    </location>
</feature>
<feature type="coiled-coil region" evidence="1">
    <location>
        <begin position="531"/>
        <end position="586"/>
    </location>
</feature>
<dbReference type="Proteomes" id="UP000054007">
    <property type="component" value="Unassembled WGS sequence"/>
</dbReference>
<feature type="compositionally biased region" description="Basic and acidic residues" evidence="2">
    <location>
        <begin position="1002"/>
        <end position="1028"/>
    </location>
</feature>
<keyword evidence="4" id="KW-1185">Reference proteome</keyword>
<feature type="compositionally biased region" description="Low complexity" evidence="2">
    <location>
        <begin position="1095"/>
        <end position="1109"/>
    </location>
</feature>
<feature type="region of interest" description="Disordered" evidence="2">
    <location>
        <begin position="925"/>
        <end position="953"/>
    </location>
</feature>
<reference evidence="3 4" key="1">
    <citation type="journal article" date="2015" name="Fungal Genet. Biol.">
        <title>Evolution of novel wood decay mechanisms in Agaricales revealed by the genome sequences of Fistulina hepatica and Cylindrobasidium torrendii.</title>
        <authorList>
            <person name="Floudas D."/>
            <person name="Held B.W."/>
            <person name="Riley R."/>
            <person name="Nagy L.G."/>
            <person name="Koehler G."/>
            <person name="Ransdell A.S."/>
            <person name="Younus H."/>
            <person name="Chow J."/>
            <person name="Chiniquy J."/>
            <person name="Lipzen A."/>
            <person name="Tritt A."/>
            <person name="Sun H."/>
            <person name="Haridas S."/>
            <person name="LaButti K."/>
            <person name="Ohm R.A."/>
            <person name="Kues U."/>
            <person name="Blanchette R.A."/>
            <person name="Grigoriev I.V."/>
            <person name="Minto R.E."/>
            <person name="Hibbett D.S."/>
        </authorList>
    </citation>
    <scope>NUCLEOTIDE SEQUENCE [LARGE SCALE GENOMIC DNA]</scope>
    <source>
        <strain evidence="3 4">FP15055 ss-10</strain>
    </source>
</reference>
<dbReference type="EMBL" id="KN880474">
    <property type="protein sequence ID" value="KIY70068.1"/>
    <property type="molecule type" value="Genomic_DNA"/>
</dbReference>
<feature type="compositionally biased region" description="Polar residues" evidence="2">
    <location>
        <begin position="98"/>
        <end position="113"/>
    </location>
</feature>
<feature type="compositionally biased region" description="Basic and acidic residues" evidence="2">
    <location>
        <begin position="320"/>
        <end position="338"/>
    </location>
</feature>
<name>A0A0D7BHN0_9AGAR</name>
<feature type="region of interest" description="Disordered" evidence="2">
    <location>
        <begin position="286"/>
        <end position="365"/>
    </location>
</feature>
<evidence type="ECO:0000313" key="3">
    <source>
        <dbReference type="EMBL" id="KIY70068.1"/>
    </source>
</evidence>
<feature type="compositionally biased region" description="Basic and acidic residues" evidence="2">
    <location>
        <begin position="1262"/>
        <end position="1271"/>
    </location>
</feature>
<proteinExistence type="predicted"/>
<feature type="region of interest" description="Disordered" evidence="2">
    <location>
        <begin position="377"/>
        <end position="474"/>
    </location>
</feature>
<sequence>MGRSRSSTEEQPRPMTPSISTGLGPDVLGSVRQQHPNLSVFHPDDKADSPASTQPVPIEPKGSRRFTLLPKKRDDDPARNRSPSPGPSMSILPKKKSSGNIAASLSRATAPESSRTKSPEPVRRASHDMLRSPADASRSLPLRRPSLDMLRLDTSGPDATGFGSVRSILREPNTPGTGQNVRFFSRDAYKVMTPDQSMDLQSDLPMGIPEESEPPSRQDSLNMLSKSPPRSRPTLNEVFSPIGGVSSDSSMSLDSSNLQPPPPPHVQVADISNPFELSLELNSFPPPGLGFDAPSFNFGDSPQSDDSFERGIRTSTPNVAKDKGKQRAVEQPLEKENVEPSTPNEAIFHAREKSPRLPHMLHGRSKSFTLGQSVFSLDTKSKRSSNSSSVFSQASGNSGHSKNSADSPSPSVGSIRDRSRALSDAVFHSMLSRNSTSSNNSRDLPEYDINDESSSDLVVYSSKPPQTPEPDPFSAHATTYYTPLTNIPVTPPKGSSPRHIRTASKEETILFALQTQLSMQKELCAQYEADLQARDELVDILQRRMSEVEQEDARRKGILRGWKRKVVELERTCRYLEDEVENSRQEGMNRSVLDEASSCAVSAMQEQIGGLQRERIVWQRKEEMYREEVDKWESIVIQRNEELAKLTADLEKREDEQRELRKGILEAQAQIDEVGNMSLGFVPDEQFQRAVQEREEEREAFSMERQEWEAERERWQQEREQLTSERSLMQHEKVQEAEDWEHEKAELLLQLERAQIERSSMKADMEAAKKEVNDDQDELKMLRAELEAQWRHSEVASEKIAALESAKKALEHQRGELQQDINELHSKIDRMEVDYTDAANKCSEVERQLAELWDQHADLENERNELQKRVDDDEVAQLAAELEERDQHIEELVQAHHDEIDQMESSHAMNQANLREELEAQISKAREEHQAEVTRLKEQRDGDKGDFQARWRSEEEKFHQEKLALRSERDRVRQDVARLEDQCAEMETLKSEVAQLRGHVQDLKRDGADKDMHIVSLQKQREKDKGDIEGLNMALDAKQQELQLMKRKEGLKGTAGSTPMRSSSSSVSHQRRPSSISTPHTASRPSSTISDSGRESVMSSVSSNAGSARPRMEKPTAMQTPGDATPTAKNQVLNRSIKMNASAMSTPTPGPNRMASGAGKKPSDAATPAEKLRASASAGPVVTSRIRDLNQRSSAGPRPGSISVGPRSSSVSRPSSLTSSRPSSISSRRTSTSSTEQLLKKAPAAPTSVLESPTESEFESSGGEKENRVAA</sequence>
<dbReference type="STRING" id="1314674.A0A0D7BHN0"/>
<feature type="compositionally biased region" description="Low complexity" evidence="2">
    <location>
        <begin position="1251"/>
        <end position="1261"/>
    </location>
</feature>
<feature type="region of interest" description="Disordered" evidence="2">
    <location>
        <begin position="1002"/>
        <end position="1271"/>
    </location>
</feature>
<evidence type="ECO:0000256" key="1">
    <source>
        <dbReference type="SAM" id="Coils"/>
    </source>
</evidence>
<feature type="region of interest" description="Disordered" evidence="2">
    <location>
        <begin position="194"/>
        <end position="269"/>
    </location>
</feature>
<dbReference type="PANTHER" id="PTHR23159:SF31">
    <property type="entry name" value="CENTROSOME-ASSOCIATED PROTEIN CEP250 ISOFORM X1"/>
    <property type="match status" value="1"/>
</dbReference>
<feature type="compositionally biased region" description="Polar residues" evidence="2">
    <location>
        <begin position="399"/>
        <end position="412"/>
    </location>
</feature>
<accession>A0A0D7BHN0</accession>
<feature type="compositionally biased region" description="Low complexity" evidence="2">
    <location>
        <begin position="246"/>
        <end position="256"/>
    </location>
</feature>
<feature type="compositionally biased region" description="Polar residues" evidence="2">
    <location>
        <begin position="1127"/>
        <end position="1147"/>
    </location>
</feature>
<protein>
    <submittedName>
        <fullName evidence="3">Uncharacterized protein</fullName>
    </submittedName>
</protein>
<evidence type="ECO:0000313" key="4">
    <source>
        <dbReference type="Proteomes" id="UP000054007"/>
    </source>
</evidence>
<feature type="compositionally biased region" description="Basic and acidic residues" evidence="2">
    <location>
        <begin position="114"/>
        <end position="130"/>
    </location>
</feature>
<dbReference type="PANTHER" id="PTHR23159">
    <property type="entry name" value="CENTROSOMAL PROTEIN 2"/>
    <property type="match status" value="1"/>
</dbReference>
<feature type="compositionally biased region" description="Low complexity" evidence="2">
    <location>
        <begin position="1061"/>
        <end position="1077"/>
    </location>
</feature>
<keyword evidence="1" id="KW-0175">Coiled coil</keyword>
<feature type="region of interest" description="Disordered" evidence="2">
    <location>
        <begin position="1"/>
        <end position="182"/>
    </location>
</feature>
<feature type="compositionally biased region" description="Polar residues" evidence="2">
    <location>
        <begin position="215"/>
        <end position="225"/>
    </location>
</feature>
<feature type="compositionally biased region" description="Polar residues" evidence="2">
    <location>
        <begin position="1078"/>
        <end position="1089"/>
    </location>
</feature>
<gene>
    <name evidence="3" type="ORF">CYLTODRAFT_452090</name>
</gene>
<feature type="compositionally biased region" description="Low complexity" evidence="2">
    <location>
        <begin position="1197"/>
        <end position="1235"/>
    </location>
</feature>
<dbReference type="AlphaFoldDB" id="A0A0D7BHN0"/>
<evidence type="ECO:0000256" key="2">
    <source>
        <dbReference type="SAM" id="MobiDB-lite"/>
    </source>
</evidence>
<feature type="compositionally biased region" description="Low complexity" evidence="2">
    <location>
        <begin position="432"/>
        <end position="442"/>
    </location>
</feature>
<dbReference type="OrthoDB" id="2593174at2759"/>
<organism evidence="3 4">
    <name type="scientific">Cylindrobasidium torrendii FP15055 ss-10</name>
    <dbReference type="NCBI Taxonomy" id="1314674"/>
    <lineage>
        <taxon>Eukaryota</taxon>
        <taxon>Fungi</taxon>
        <taxon>Dikarya</taxon>
        <taxon>Basidiomycota</taxon>
        <taxon>Agaricomycotina</taxon>
        <taxon>Agaricomycetes</taxon>
        <taxon>Agaricomycetidae</taxon>
        <taxon>Agaricales</taxon>
        <taxon>Marasmiineae</taxon>
        <taxon>Physalacriaceae</taxon>
        <taxon>Cylindrobasidium</taxon>
    </lineage>
</organism>
<feature type="compositionally biased region" description="Basic and acidic residues" evidence="2">
    <location>
        <begin position="1"/>
        <end position="12"/>
    </location>
</feature>